<accession>A0ABR9HAI1</accession>
<dbReference type="Gene3D" id="3.40.220.10">
    <property type="entry name" value="Leucine Aminopeptidase, subunit E, domain 1"/>
    <property type="match status" value="1"/>
</dbReference>
<feature type="domain" description="Microbial-type PARG catalytic" evidence="1">
    <location>
        <begin position="12"/>
        <end position="80"/>
    </location>
</feature>
<dbReference type="Pfam" id="PF10021">
    <property type="entry name" value="PARG_cat_microb"/>
    <property type="match status" value="1"/>
</dbReference>
<dbReference type="Proteomes" id="UP000598217">
    <property type="component" value="Unassembled WGS sequence"/>
</dbReference>
<evidence type="ECO:0000259" key="1">
    <source>
        <dbReference type="Pfam" id="PF10021"/>
    </source>
</evidence>
<reference evidence="2 3" key="1">
    <citation type="submission" date="2020-10" db="EMBL/GenBank/DDBJ databases">
        <title>Sequencing the genomes of 1000 actinobacteria strains.</title>
        <authorList>
            <person name="Klenk H.-P."/>
        </authorList>
    </citation>
    <scope>NUCLEOTIDE SEQUENCE [LARGE SCALE GENOMIC DNA]</scope>
    <source>
        <strain evidence="2 3">DSM 45157</strain>
    </source>
</reference>
<evidence type="ECO:0000313" key="2">
    <source>
        <dbReference type="EMBL" id="MBE1455805.1"/>
    </source>
</evidence>
<gene>
    <name evidence="2" type="ORF">H4W79_000019</name>
</gene>
<evidence type="ECO:0000313" key="3">
    <source>
        <dbReference type="Proteomes" id="UP000598217"/>
    </source>
</evidence>
<sequence length="89" mass="10001">MSQRLREVWNRTREACERGSYRVGGRDVDLTGLLAVMRTGTRLHLPEDTAGAVVPEGGHHTRFEVTGESTLEAVRRLAGRGRSRSGWRR</sequence>
<dbReference type="InterPro" id="IPR043472">
    <property type="entry name" value="Macro_dom-like"/>
</dbReference>
<organism evidence="2 3">
    <name type="scientific">Nocardiopsis terrae</name>
    <dbReference type="NCBI Taxonomy" id="372655"/>
    <lineage>
        <taxon>Bacteria</taxon>
        <taxon>Bacillati</taxon>
        <taxon>Actinomycetota</taxon>
        <taxon>Actinomycetes</taxon>
        <taxon>Streptosporangiales</taxon>
        <taxon>Nocardiopsidaceae</taxon>
        <taxon>Nocardiopsis</taxon>
    </lineage>
</organism>
<protein>
    <recommendedName>
        <fullName evidence="1">Microbial-type PARG catalytic domain-containing protein</fullName>
    </recommendedName>
</protein>
<dbReference type="EMBL" id="JADBDY010000001">
    <property type="protein sequence ID" value="MBE1455805.1"/>
    <property type="molecule type" value="Genomic_DNA"/>
</dbReference>
<comment type="caution">
    <text evidence="2">The sequence shown here is derived from an EMBL/GenBank/DDBJ whole genome shotgun (WGS) entry which is preliminary data.</text>
</comment>
<proteinExistence type="predicted"/>
<name>A0ABR9HAI1_9ACTN</name>
<keyword evidence="3" id="KW-1185">Reference proteome</keyword>
<dbReference type="InterPro" id="IPR019261">
    <property type="entry name" value="PARG_cat_microbial"/>
</dbReference>